<feature type="region of interest" description="Disordered" evidence="1">
    <location>
        <begin position="58"/>
        <end position="95"/>
    </location>
</feature>
<dbReference type="Proteomes" id="UP001501020">
    <property type="component" value="Unassembled WGS sequence"/>
</dbReference>
<dbReference type="InterPro" id="IPR011112">
    <property type="entry name" value="Rho-like_N"/>
</dbReference>
<name>A0ABN2ZGT4_9ACTN</name>
<dbReference type="EMBL" id="BAAAMR010000033">
    <property type="protein sequence ID" value="GAA2141998.1"/>
    <property type="molecule type" value="Genomic_DNA"/>
</dbReference>
<comment type="caution">
    <text evidence="3">The sequence shown here is derived from an EMBL/GenBank/DDBJ whole genome shotgun (WGS) entry which is preliminary data.</text>
</comment>
<accession>A0ABN2ZGT4</accession>
<keyword evidence="4" id="KW-1185">Reference proteome</keyword>
<feature type="region of interest" description="Disordered" evidence="1">
    <location>
        <begin position="1"/>
        <end position="45"/>
    </location>
</feature>
<evidence type="ECO:0000259" key="2">
    <source>
        <dbReference type="Pfam" id="PF07498"/>
    </source>
</evidence>
<evidence type="ECO:0000313" key="3">
    <source>
        <dbReference type="EMBL" id="GAA2141998.1"/>
    </source>
</evidence>
<reference evidence="3 4" key="1">
    <citation type="journal article" date="2019" name="Int. J. Syst. Evol. Microbiol.">
        <title>The Global Catalogue of Microorganisms (GCM) 10K type strain sequencing project: providing services to taxonomists for standard genome sequencing and annotation.</title>
        <authorList>
            <consortium name="The Broad Institute Genomics Platform"/>
            <consortium name="The Broad Institute Genome Sequencing Center for Infectious Disease"/>
            <person name="Wu L."/>
            <person name="Ma J."/>
        </authorList>
    </citation>
    <scope>NUCLEOTIDE SEQUENCE [LARGE SCALE GENOMIC DNA]</scope>
    <source>
        <strain evidence="3 4">JCM 13850</strain>
    </source>
</reference>
<feature type="compositionally biased region" description="Basic and acidic residues" evidence="1">
    <location>
        <begin position="11"/>
        <end position="37"/>
    </location>
</feature>
<gene>
    <name evidence="3" type="ORF">GCM10009727_39870</name>
</gene>
<sequence length="141" mass="15252">MPKTTSKGKAKKEELPDTVKRSDAKAQRTFAKAHDSAAEEYGEGQRAHRVAYSALKHTHEKVGDHWEPKAKGAKGPSDKQAEGGVGTSRKTAGGVDANASKKHLYDVAKRLDVSGRSTMSKKELVKAIEKANNRKTAKARS</sequence>
<organism evidence="3 4">
    <name type="scientific">Actinomadura napierensis</name>
    <dbReference type="NCBI Taxonomy" id="267854"/>
    <lineage>
        <taxon>Bacteria</taxon>
        <taxon>Bacillati</taxon>
        <taxon>Actinomycetota</taxon>
        <taxon>Actinomycetes</taxon>
        <taxon>Streptosporangiales</taxon>
        <taxon>Thermomonosporaceae</taxon>
        <taxon>Actinomadura</taxon>
    </lineage>
</organism>
<evidence type="ECO:0000313" key="4">
    <source>
        <dbReference type="Proteomes" id="UP001501020"/>
    </source>
</evidence>
<dbReference type="Gene3D" id="1.10.720.10">
    <property type="match status" value="1"/>
</dbReference>
<dbReference type="InterPro" id="IPR009317">
    <property type="entry name" value="ChaB"/>
</dbReference>
<dbReference type="RefSeq" id="WP_344268927.1">
    <property type="nucleotide sequence ID" value="NZ_BAAAMR010000033.1"/>
</dbReference>
<proteinExistence type="predicted"/>
<dbReference type="Pfam" id="PF07498">
    <property type="entry name" value="Rho_N"/>
    <property type="match status" value="1"/>
</dbReference>
<feature type="domain" description="Rho termination factor-like N-terminal" evidence="2">
    <location>
        <begin position="104"/>
        <end position="135"/>
    </location>
</feature>
<dbReference type="Gene3D" id="1.10.1740.70">
    <property type="entry name" value="ChaB"/>
    <property type="match status" value="1"/>
</dbReference>
<protein>
    <submittedName>
        <fullName evidence="3">ChaB family protein</fullName>
    </submittedName>
</protein>
<dbReference type="InterPro" id="IPR037205">
    <property type="entry name" value="ChaB_sf"/>
</dbReference>
<evidence type="ECO:0000256" key="1">
    <source>
        <dbReference type="SAM" id="MobiDB-lite"/>
    </source>
</evidence>
<feature type="compositionally biased region" description="Basic and acidic residues" evidence="1">
    <location>
        <begin position="60"/>
        <end position="81"/>
    </location>
</feature>
<dbReference type="SUPFAM" id="SSF140376">
    <property type="entry name" value="ChaB-like"/>
    <property type="match status" value="1"/>
</dbReference>
<dbReference type="Pfam" id="PF06150">
    <property type="entry name" value="ChaB"/>
    <property type="match status" value="1"/>
</dbReference>
<feature type="compositionally biased region" description="Basic residues" evidence="1">
    <location>
        <begin position="1"/>
        <end position="10"/>
    </location>
</feature>